<accession>A0AAD3SHY6</accession>
<proteinExistence type="predicted"/>
<keyword evidence="2" id="KW-1185">Reference proteome</keyword>
<sequence length="90" mass="9933">MYKTHKQGQCRNTTTEQKFTASAAALGSLQLWRERNLSAGPKGMDPPSYASQAVTPNPCNVRALRGRNMLKSLSSSFYWAMPAWEAPVSV</sequence>
<dbReference type="EMBL" id="BSYO01000011">
    <property type="protein sequence ID" value="GMH11497.1"/>
    <property type="molecule type" value="Genomic_DNA"/>
</dbReference>
<evidence type="ECO:0000313" key="2">
    <source>
        <dbReference type="Proteomes" id="UP001279734"/>
    </source>
</evidence>
<evidence type="ECO:0000313" key="1">
    <source>
        <dbReference type="EMBL" id="GMH11497.1"/>
    </source>
</evidence>
<dbReference type="Proteomes" id="UP001279734">
    <property type="component" value="Unassembled WGS sequence"/>
</dbReference>
<dbReference type="AlphaFoldDB" id="A0AAD3SHY6"/>
<reference evidence="1" key="1">
    <citation type="submission" date="2023-05" db="EMBL/GenBank/DDBJ databases">
        <title>Nepenthes gracilis genome sequencing.</title>
        <authorList>
            <person name="Fukushima K."/>
        </authorList>
    </citation>
    <scope>NUCLEOTIDE SEQUENCE</scope>
    <source>
        <strain evidence="1">SING2019-196</strain>
    </source>
</reference>
<name>A0AAD3SHY6_NEPGR</name>
<comment type="caution">
    <text evidence="1">The sequence shown here is derived from an EMBL/GenBank/DDBJ whole genome shotgun (WGS) entry which is preliminary data.</text>
</comment>
<organism evidence="1 2">
    <name type="scientific">Nepenthes gracilis</name>
    <name type="common">Slender pitcher plant</name>
    <dbReference type="NCBI Taxonomy" id="150966"/>
    <lineage>
        <taxon>Eukaryota</taxon>
        <taxon>Viridiplantae</taxon>
        <taxon>Streptophyta</taxon>
        <taxon>Embryophyta</taxon>
        <taxon>Tracheophyta</taxon>
        <taxon>Spermatophyta</taxon>
        <taxon>Magnoliopsida</taxon>
        <taxon>eudicotyledons</taxon>
        <taxon>Gunneridae</taxon>
        <taxon>Pentapetalae</taxon>
        <taxon>Caryophyllales</taxon>
        <taxon>Nepenthaceae</taxon>
        <taxon>Nepenthes</taxon>
    </lineage>
</organism>
<gene>
    <name evidence="1" type="ORF">Nepgr_013338</name>
</gene>
<protein>
    <submittedName>
        <fullName evidence="1">Uncharacterized protein</fullName>
    </submittedName>
</protein>